<name>A0A0A9E9Q0_ARUDO</name>
<accession>A0A0A9E9Q0</accession>
<protein>
    <submittedName>
        <fullName evidence="1">Uncharacterized protein</fullName>
    </submittedName>
</protein>
<sequence length="38" mass="4338">MPTTRRRPEGGRWEGLVRSRLEVLEAAEARAPRLSSFV</sequence>
<dbReference type="AlphaFoldDB" id="A0A0A9E9Q0"/>
<reference evidence="1" key="1">
    <citation type="submission" date="2014-09" db="EMBL/GenBank/DDBJ databases">
        <authorList>
            <person name="Magalhaes I.L.F."/>
            <person name="Oliveira U."/>
            <person name="Santos F.R."/>
            <person name="Vidigal T.H.D.A."/>
            <person name="Brescovit A.D."/>
            <person name="Santos A.J."/>
        </authorList>
    </citation>
    <scope>NUCLEOTIDE SEQUENCE</scope>
    <source>
        <tissue evidence="1">Shoot tissue taken approximately 20 cm above the soil surface</tissue>
    </source>
</reference>
<organism evidence="1">
    <name type="scientific">Arundo donax</name>
    <name type="common">Giant reed</name>
    <name type="synonym">Donax arundinaceus</name>
    <dbReference type="NCBI Taxonomy" id="35708"/>
    <lineage>
        <taxon>Eukaryota</taxon>
        <taxon>Viridiplantae</taxon>
        <taxon>Streptophyta</taxon>
        <taxon>Embryophyta</taxon>
        <taxon>Tracheophyta</taxon>
        <taxon>Spermatophyta</taxon>
        <taxon>Magnoliopsida</taxon>
        <taxon>Liliopsida</taxon>
        <taxon>Poales</taxon>
        <taxon>Poaceae</taxon>
        <taxon>PACMAD clade</taxon>
        <taxon>Arundinoideae</taxon>
        <taxon>Arundineae</taxon>
        <taxon>Arundo</taxon>
    </lineage>
</organism>
<proteinExistence type="predicted"/>
<reference evidence="1" key="2">
    <citation type="journal article" date="2015" name="Data Brief">
        <title>Shoot transcriptome of the giant reed, Arundo donax.</title>
        <authorList>
            <person name="Barrero R.A."/>
            <person name="Guerrero F.D."/>
            <person name="Moolhuijzen P."/>
            <person name="Goolsby J.A."/>
            <person name="Tidwell J."/>
            <person name="Bellgard S.E."/>
            <person name="Bellgard M.I."/>
        </authorList>
    </citation>
    <scope>NUCLEOTIDE SEQUENCE</scope>
    <source>
        <tissue evidence="1">Shoot tissue taken approximately 20 cm above the soil surface</tissue>
    </source>
</reference>
<evidence type="ECO:0000313" key="1">
    <source>
        <dbReference type="EMBL" id="JAD96781.1"/>
    </source>
</evidence>
<dbReference type="EMBL" id="GBRH01201114">
    <property type="protein sequence ID" value="JAD96781.1"/>
    <property type="molecule type" value="Transcribed_RNA"/>
</dbReference>